<reference evidence="5 7" key="2">
    <citation type="submission" date="2018-08" db="EMBL/GenBank/DDBJ databases">
        <title>Draft genome of Streptococcus sp. nov. Z1.</title>
        <authorList>
            <person name="Tian Z."/>
        </authorList>
    </citation>
    <scope>NUCLEOTIDE SEQUENCE [LARGE SCALE GENOMIC DNA]</scope>
    <source>
        <strain evidence="5">Z1</strain>
        <strain evidence="7">Z1(2018)</strain>
    </source>
</reference>
<dbReference type="InterPro" id="IPR004398">
    <property type="entry name" value="RNA_MeTrfase_RsmD"/>
</dbReference>
<reference evidence="6" key="3">
    <citation type="submission" date="2018-08" db="EMBL/GenBank/DDBJ databases">
        <title>Streptococcus chenjunshii sp. nov., isolated from stools sample of the Tibetan antelope in the Qinghai-Tibet plateau, China.</title>
        <authorList>
            <person name="Tian Z."/>
        </authorList>
    </citation>
    <scope>NUCLEOTIDE SEQUENCE [LARGE SCALE GENOMIC DNA]</scope>
    <source>
        <strain evidence="6">Z15</strain>
    </source>
</reference>
<accession>A0A346NFB3</accession>
<evidence type="ECO:0000313" key="5">
    <source>
        <dbReference type="EMBL" id="RFU53490.1"/>
    </source>
</evidence>
<reference evidence="3" key="4">
    <citation type="journal article" date="2019" name="Int. J. Syst. Evol. Microbiol.">
        <title>Streptococcus chenjunshii sp. nov. isolated from feces of Tibetan antelopes.</title>
        <authorList>
            <person name="Tian Z."/>
            <person name="Lu S."/>
            <person name="Jin D."/>
            <person name="Yang J."/>
            <person name="Pu J."/>
            <person name="Lai X.H."/>
            <person name="Bai X.N."/>
            <person name="Wu X.M."/>
            <person name="Li J."/>
            <person name="Wang S."/>
            <person name="Xu J."/>
        </authorList>
    </citation>
    <scope>NUCLEOTIDE SEQUENCE</scope>
    <source>
        <strain evidence="3">Z15</strain>
    </source>
</reference>
<dbReference type="SUPFAM" id="SSF53335">
    <property type="entry name" value="S-adenosyl-L-methionine-dependent methyltransferases"/>
    <property type="match status" value="1"/>
</dbReference>
<dbReference type="Proteomes" id="UP000246115">
    <property type="component" value="Chromosome"/>
</dbReference>
<evidence type="ECO:0000256" key="1">
    <source>
        <dbReference type="ARBA" id="ARBA00022603"/>
    </source>
</evidence>
<protein>
    <submittedName>
        <fullName evidence="5">16S rRNA (Guanine(966)-N(2))-methyltransferase RsmD</fullName>
        <ecNumber evidence="5">2.1.1.171</ecNumber>
    </submittedName>
</protein>
<dbReference type="Pfam" id="PF03602">
    <property type="entry name" value="Cons_hypoth95"/>
    <property type="match status" value="1"/>
</dbReference>
<dbReference type="PROSITE" id="PS00092">
    <property type="entry name" value="N6_MTASE"/>
    <property type="match status" value="1"/>
</dbReference>
<dbReference type="KEGG" id="schj:DDV21_003330"/>
<dbReference type="GO" id="GO:0003676">
    <property type="term" value="F:nucleic acid binding"/>
    <property type="evidence" value="ECO:0007669"/>
    <property type="project" value="InterPro"/>
</dbReference>
<keyword evidence="1 5" id="KW-0489">Methyltransferase</keyword>
<dbReference type="PIRSF" id="PIRSF004553">
    <property type="entry name" value="CHP00095"/>
    <property type="match status" value="1"/>
</dbReference>
<dbReference type="OrthoDB" id="9803017at2"/>
<dbReference type="Proteomes" id="UP000262901">
    <property type="component" value="Unassembled WGS sequence"/>
</dbReference>
<dbReference type="InterPro" id="IPR029063">
    <property type="entry name" value="SAM-dependent_MTases_sf"/>
</dbReference>
<evidence type="ECO:0000313" key="6">
    <source>
        <dbReference type="Proteomes" id="UP000246115"/>
    </source>
</evidence>
<sequence>MRIIAGEFGGRPLKTLAGKTTRPTSDKVRGAVFNMIGPYFAGGRVLDLFSGSGGLAIEAVSRGMTEAVMVEKDRRAQAVIAANIRMTQKAERFTLLKLPALQALKQLSGHFDLVFLDPPYAKETIVKTIAALEAKELLAEGAVLVCETEKTVELPETIGKIEMQKQKRYGISKVTVYVK</sequence>
<dbReference type="Proteomes" id="UP000264056">
    <property type="component" value="Unassembled WGS sequence"/>
</dbReference>
<dbReference type="EMBL" id="QVQY01000013">
    <property type="protein sequence ID" value="RFU50958.1"/>
    <property type="molecule type" value="Genomic_DNA"/>
</dbReference>
<evidence type="ECO:0000313" key="8">
    <source>
        <dbReference type="Proteomes" id="UP000264056"/>
    </source>
</evidence>
<dbReference type="Gene3D" id="3.40.50.150">
    <property type="entry name" value="Vaccinia Virus protein VP39"/>
    <property type="match status" value="1"/>
</dbReference>
<dbReference type="PANTHER" id="PTHR43542:SF1">
    <property type="entry name" value="METHYLTRANSFERASE"/>
    <property type="match status" value="1"/>
</dbReference>
<accession>A0A372KMF9</accession>
<dbReference type="GO" id="GO:0052913">
    <property type="term" value="F:16S rRNA (guanine(966)-N(2))-methyltransferase activity"/>
    <property type="evidence" value="ECO:0007669"/>
    <property type="project" value="UniProtKB-EC"/>
</dbReference>
<evidence type="ECO:0000313" key="7">
    <source>
        <dbReference type="Proteomes" id="UP000262901"/>
    </source>
</evidence>
<dbReference type="AlphaFoldDB" id="A0A372KMF9"/>
<dbReference type="InterPro" id="IPR002052">
    <property type="entry name" value="DNA_methylase_N6_adenine_CS"/>
</dbReference>
<organism evidence="5 7">
    <name type="scientific">Streptococcus chenjunshii</name>
    <dbReference type="NCBI Taxonomy" id="2173853"/>
    <lineage>
        <taxon>Bacteria</taxon>
        <taxon>Bacillati</taxon>
        <taxon>Bacillota</taxon>
        <taxon>Bacilli</taxon>
        <taxon>Lactobacillales</taxon>
        <taxon>Streptococcaceae</taxon>
        <taxon>Streptococcus</taxon>
    </lineage>
</organism>
<name>A0A372KMF9_9STRE</name>
<dbReference type="PANTHER" id="PTHR43542">
    <property type="entry name" value="METHYLTRANSFERASE"/>
    <property type="match status" value="1"/>
</dbReference>
<evidence type="ECO:0000256" key="2">
    <source>
        <dbReference type="ARBA" id="ARBA00022679"/>
    </source>
</evidence>
<dbReference type="EMBL" id="QVQZ01000007">
    <property type="protein sequence ID" value="RFU53490.1"/>
    <property type="molecule type" value="Genomic_DNA"/>
</dbReference>
<keyword evidence="8" id="KW-1185">Reference proteome</keyword>
<evidence type="ECO:0000313" key="4">
    <source>
        <dbReference type="EMBL" id="RFU50958.1"/>
    </source>
</evidence>
<reference evidence="4 8" key="1">
    <citation type="submission" date="2018-08" db="EMBL/GenBank/DDBJ databases">
        <title>Draft genome of Streptococcus sp .nov. Z2.</title>
        <authorList>
            <person name="Tian Z."/>
        </authorList>
    </citation>
    <scope>NUCLEOTIDE SEQUENCE [LARGE SCALE GENOMIC DNA]</scope>
    <source>
        <strain evidence="4 8">Z2</strain>
    </source>
</reference>
<keyword evidence="2 5" id="KW-0808">Transferase</keyword>
<proteinExistence type="predicted"/>
<dbReference type="EC" id="2.1.1.171" evidence="5"/>
<evidence type="ECO:0000313" key="3">
    <source>
        <dbReference type="EMBL" id="AXQ79708.1"/>
    </source>
</evidence>
<dbReference type="RefSeq" id="WP_116877945.1">
    <property type="nucleotide sequence ID" value="NZ_CP031733.1"/>
</dbReference>
<dbReference type="EMBL" id="CP031733">
    <property type="protein sequence ID" value="AXQ79708.1"/>
    <property type="molecule type" value="Genomic_DNA"/>
</dbReference>
<dbReference type="CDD" id="cd02440">
    <property type="entry name" value="AdoMet_MTases"/>
    <property type="match status" value="1"/>
</dbReference>
<gene>
    <name evidence="5" type="primary">rsmD</name>
    <name evidence="3" type="ORF">DDV21_003330</name>
    <name evidence="4" type="ORF">DDV22_06180</name>
    <name evidence="5" type="ORF">DDV23_04435</name>
</gene>
<dbReference type="NCBIfam" id="TIGR00095">
    <property type="entry name" value="16S rRNA (guanine(966)-N(2))-methyltransferase RsmD"/>
    <property type="match status" value="1"/>
</dbReference>